<dbReference type="Pfam" id="PF00571">
    <property type="entry name" value="CBS"/>
    <property type="match status" value="2"/>
</dbReference>
<dbReference type="CDD" id="cd04622">
    <property type="entry name" value="CBS_pair_HRP1_like"/>
    <property type="match status" value="1"/>
</dbReference>
<evidence type="ECO:0000256" key="1">
    <source>
        <dbReference type="ARBA" id="ARBA00022737"/>
    </source>
</evidence>
<feature type="domain" description="CBS" evidence="3">
    <location>
        <begin position="7"/>
        <end position="63"/>
    </location>
</feature>
<protein>
    <submittedName>
        <fullName evidence="4">CBS domain-containing protein</fullName>
    </submittedName>
</protein>
<accession>A0A939INI4</accession>
<gene>
    <name evidence="4" type="ORF">J0A66_14255</name>
</gene>
<sequence>MNIKDIMNPQARLVSPETSIHQAAESMREQGIGFLLVGENDRLKGTLTDRDIVIRVVAEGRDIRNTRVSDILTDKVLYCREDQDASEVARNMSEQQVRRMPVVSDNKRLVGVISIGDLAQHLSAETAGRVLQGVTAR</sequence>
<dbReference type="SUPFAM" id="SSF54631">
    <property type="entry name" value="CBS-domain pair"/>
    <property type="match status" value="1"/>
</dbReference>
<dbReference type="InterPro" id="IPR046342">
    <property type="entry name" value="CBS_dom_sf"/>
</dbReference>
<evidence type="ECO:0000259" key="3">
    <source>
        <dbReference type="PROSITE" id="PS51371"/>
    </source>
</evidence>
<dbReference type="AlphaFoldDB" id="A0A939INI4"/>
<dbReference type="Gene3D" id="3.10.580.10">
    <property type="entry name" value="CBS-domain"/>
    <property type="match status" value="1"/>
</dbReference>
<dbReference type="PANTHER" id="PTHR48108">
    <property type="entry name" value="CBS DOMAIN-CONTAINING PROTEIN CBSX2, CHLOROPLASTIC"/>
    <property type="match status" value="1"/>
</dbReference>
<proteinExistence type="predicted"/>
<evidence type="ECO:0000313" key="4">
    <source>
        <dbReference type="EMBL" id="MBN7826393.1"/>
    </source>
</evidence>
<dbReference type="RefSeq" id="WP_206574507.1">
    <property type="nucleotide sequence ID" value="NZ_JAFKCV010000008.1"/>
</dbReference>
<keyword evidence="1" id="KW-0677">Repeat</keyword>
<dbReference type="InterPro" id="IPR000644">
    <property type="entry name" value="CBS_dom"/>
</dbReference>
<evidence type="ECO:0000256" key="2">
    <source>
        <dbReference type="PROSITE-ProRule" id="PRU00703"/>
    </source>
</evidence>
<evidence type="ECO:0000313" key="5">
    <source>
        <dbReference type="Proteomes" id="UP000664654"/>
    </source>
</evidence>
<name>A0A939INI4_9ALTE</name>
<dbReference type="SMART" id="SM00116">
    <property type="entry name" value="CBS"/>
    <property type="match status" value="2"/>
</dbReference>
<comment type="caution">
    <text evidence="4">The sequence shown here is derived from an EMBL/GenBank/DDBJ whole genome shotgun (WGS) entry which is preliminary data.</text>
</comment>
<dbReference type="PROSITE" id="PS51371">
    <property type="entry name" value="CBS"/>
    <property type="match status" value="2"/>
</dbReference>
<dbReference type="EMBL" id="JAFKCV010000008">
    <property type="protein sequence ID" value="MBN7826393.1"/>
    <property type="molecule type" value="Genomic_DNA"/>
</dbReference>
<dbReference type="Proteomes" id="UP000664654">
    <property type="component" value="Unassembled WGS sequence"/>
</dbReference>
<keyword evidence="5" id="KW-1185">Reference proteome</keyword>
<dbReference type="PANTHER" id="PTHR48108:SF34">
    <property type="entry name" value="CBS DOMAIN-CONTAINING PROTEIN YHCV"/>
    <property type="match status" value="1"/>
</dbReference>
<organism evidence="4 5">
    <name type="scientific">Bowmanella dokdonensis</name>
    <dbReference type="NCBI Taxonomy" id="751969"/>
    <lineage>
        <taxon>Bacteria</taxon>
        <taxon>Pseudomonadati</taxon>
        <taxon>Pseudomonadota</taxon>
        <taxon>Gammaproteobacteria</taxon>
        <taxon>Alteromonadales</taxon>
        <taxon>Alteromonadaceae</taxon>
        <taxon>Bowmanella</taxon>
    </lineage>
</organism>
<keyword evidence="2" id="KW-0129">CBS domain</keyword>
<feature type="domain" description="CBS" evidence="3">
    <location>
        <begin position="72"/>
        <end position="128"/>
    </location>
</feature>
<reference evidence="4" key="1">
    <citation type="submission" date="2021-03" db="EMBL/GenBank/DDBJ databases">
        <title>novel species isolated from a fishpond in China.</title>
        <authorList>
            <person name="Lu H."/>
            <person name="Cai Z."/>
        </authorList>
    </citation>
    <scope>NUCLEOTIDE SEQUENCE</scope>
    <source>
        <strain evidence="4">JCM 30855</strain>
    </source>
</reference>
<dbReference type="InterPro" id="IPR051462">
    <property type="entry name" value="CBS_domain-containing"/>
</dbReference>